<evidence type="ECO:0000313" key="3">
    <source>
        <dbReference type="Proteomes" id="UP000018721"/>
    </source>
</evidence>
<reference evidence="2 3" key="1">
    <citation type="submission" date="2013-11" db="EMBL/GenBank/DDBJ databases">
        <title>The Genome Sequence of Phytophthora parasitica P1569.</title>
        <authorList>
            <consortium name="The Broad Institute Genomics Platform"/>
            <person name="Russ C."/>
            <person name="Tyler B."/>
            <person name="Panabieres F."/>
            <person name="Shan W."/>
            <person name="Tripathy S."/>
            <person name="Grunwald N."/>
            <person name="Machado M."/>
            <person name="Johnson C.S."/>
            <person name="Arredondo F."/>
            <person name="Hong C."/>
            <person name="Coffey M."/>
            <person name="Young S.K."/>
            <person name="Zeng Q."/>
            <person name="Gargeya S."/>
            <person name="Fitzgerald M."/>
            <person name="Abouelleil A."/>
            <person name="Alvarado L."/>
            <person name="Chapman S.B."/>
            <person name="Gainer-Dewar J."/>
            <person name="Goldberg J."/>
            <person name="Griggs A."/>
            <person name="Gujja S."/>
            <person name="Hansen M."/>
            <person name="Howarth C."/>
            <person name="Imamovic A."/>
            <person name="Ireland A."/>
            <person name="Larimer J."/>
            <person name="McCowan C."/>
            <person name="Murphy C."/>
            <person name="Pearson M."/>
            <person name="Poon T.W."/>
            <person name="Priest M."/>
            <person name="Roberts A."/>
            <person name="Saif S."/>
            <person name="Shea T."/>
            <person name="Sykes S."/>
            <person name="Wortman J."/>
            <person name="Nusbaum C."/>
            <person name="Birren B."/>
        </authorList>
    </citation>
    <scope>NUCLEOTIDE SEQUENCE [LARGE SCALE GENOMIC DNA]</scope>
    <source>
        <strain evidence="2 3">P1569</strain>
    </source>
</reference>
<accession>V9EM63</accession>
<sequence>MVVRPSGGSQGTKSKWSRRKCSEKNCCTHTYRWAARRRHSENYPRRLGLMGY</sequence>
<keyword evidence="3" id="KW-1185">Reference proteome</keyword>
<gene>
    <name evidence="2" type="ORF">F443_14278</name>
</gene>
<evidence type="ECO:0000256" key="1">
    <source>
        <dbReference type="SAM" id="MobiDB-lite"/>
    </source>
</evidence>
<proteinExistence type="predicted"/>
<name>V9EM63_PHYNI</name>
<feature type="region of interest" description="Disordered" evidence="1">
    <location>
        <begin position="1"/>
        <end position="21"/>
    </location>
</feature>
<dbReference type="AlphaFoldDB" id="V9EM63"/>
<dbReference type="HOGENOM" id="CLU_3091488_0_0_1"/>
<organism evidence="2 3">
    <name type="scientific">Phytophthora nicotianae P1569</name>
    <dbReference type="NCBI Taxonomy" id="1317065"/>
    <lineage>
        <taxon>Eukaryota</taxon>
        <taxon>Sar</taxon>
        <taxon>Stramenopiles</taxon>
        <taxon>Oomycota</taxon>
        <taxon>Peronosporomycetes</taxon>
        <taxon>Peronosporales</taxon>
        <taxon>Peronosporaceae</taxon>
        <taxon>Phytophthora</taxon>
    </lineage>
</organism>
<dbReference type="EMBL" id="ANIZ01002470">
    <property type="protein sequence ID" value="ETI40314.1"/>
    <property type="molecule type" value="Genomic_DNA"/>
</dbReference>
<protein>
    <submittedName>
        <fullName evidence="2">Uncharacterized protein</fullName>
    </submittedName>
</protein>
<evidence type="ECO:0000313" key="2">
    <source>
        <dbReference type="EMBL" id="ETI40314.1"/>
    </source>
</evidence>
<comment type="caution">
    <text evidence="2">The sequence shown here is derived from an EMBL/GenBank/DDBJ whole genome shotgun (WGS) entry which is preliminary data.</text>
</comment>
<dbReference type="Proteomes" id="UP000018721">
    <property type="component" value="Unassembled WGS sequence"/>
</dbReference>